<evidence type="ECO:0000256" key="5">
    <source>
        <dbReference type="ARBA" id="ARBA00022984"/>
    </source>
</evidence>
<feature type="binding site" evidence="8">
    <location>
        <position position="222"/>
    </location>
    <ligand>
        <name>substrate</name>
    </ligand>
</feature>
<keyword evidence="2 11" id="KW-0732">Signal</keyword>
<evidence type="ECO:0000313" key="13">
    <source>
        <dbReference type="EMBL" id="TWF50312.1"/>
    </source>
</evidence>
<feature type="active site" description="Acyl-ester intermediate" evidence="7">
    <location>
        <position position="59"/>
    </location>
</feature>
<dbReference type="InterPro" id="IPR001967">
    <property type="entry name" value="Peptidase_S11_N"/>
</dbReference>
<keyword evidence="6" id="KW-0961">Cell wall biogenesis/degradation</keyword>
<dbReference type="PANTHER" id="PTHR21581:SF6">
    <property type="entry name" value="TRAFFICKING PROTEIN PARTICLE COMPLEX SUBUNIT 12"/>
    <property type="match status" value="1"/>
</dbReference>
<protein>
    <submittedName>
        <fullName evidence="13">D-alanyl-D-alanine carboxypeptidase</fullName>
    </submittedName>
</protein>
<feature type="active site" description="Proton acceptor" evidence="7">
    <location>
        <position position="62"/>
    </location>
</feature>
<accession>A0A561QIY8</accession>
<feature type="signal peptide" evidence="11">
    <location>
        <begin position="1"/>
        <end position="32"/>
    </location>
</feature>
<keyword evidence="4" id="KW-0133">Cell shape</keyword>
<organism evidence="13 14">
    <name type="scientific">Neorhizobium alkalisoli</name>
    <dbReference type="NCBI Taxonomy" id="528178"/>
    <lineage>
        <taxon>Bacteria</taxon>
        <taxon>Pseudomonadati</taxon>
        <taxon>Pseudomonadota</taxon>
        <taxon>Alphaproteobacteria</taxon>
        <taxon>Hyphomicrobiales</taxon>
        <taxon>Rhizobiaceae</taxon>
        <taxon>Rhizobium/Agrobacterium group</taxon>
        <taxon>Neorhizobium</taxon>
    </lineage>
</organism>
<dbReference type="RefSeq" id="WP_432442888.1">
    <property type="nucleotide sequence ID" value="NZ_VIWP01000006.1"/>
</dbReference>
<evidence type="ECO:0000256" key="1">
    <source>
        <dbReference type="ARBA" id="ARBA00007164"/>
    </source>
</evidence>
<name>A0A561QIY8_9HYPH</name>
<reference evidence="13 14" key="1">
    <citation type="submission" date="2019-06" db="EMBL/GenBank/DDBJ databases">
        <title>Sorghum-associated microbial communities from plants grown in Nebraska, USA.</title>
        <authorList>
            <person name="Schachtman D."/>
        </authorList>
    </citation>
    <scope>NUCLEOTIDE SEQUENCE [LARGE SCALE GENOMIC DNA]</scope>
    <source>
        <strain evidence="13 14">1225</strain>
    </source>
</reference>
<keyword evidence="5" id="KW-0573">Peptidoglycan synthesis</keyword>
<evidence type="ECO:0000256" key="11">
    <source>
        <dbReference type="SAM" id="SignalP"/>
    </source>
</evidence>
<dbReference type="GO" id="GO:0009002">
    <property type="term" value="F:serine-type D-Ala-D-Ala carboxypeptidase activity"/>
    <property type="evidence" value="ECO:0007669"/>
    <property type="project" value="InterPro"/>
</dbReference>
<evidence type="ECO:0000256" key="7">
    <source>
        <dbReference type="PIRSR" id="PIRSR618044-1"/>
    </source>
</evidence>
<dbReference type="Gene3D" id="3.40.710.10">
    <property type="entry name" value="DD-peptidase/beta-lactamase superfamily"/>
    <property type="match status" value="1"/>
</dbReference>
<evidence type="ECO:0000256" key="4">
    <source>
        <dbReference type="ARBA" id="ARBA00022960"/>
    </source>
</evidence>
<dbReference type="InterPro" id="IPR018044">
    <property type="entry name" value="Peptidase_S11"/>
</dbReference>
<dbReference type="PRINTS" id="PR00725">
    <property type="entry name" value="DADACBPTASE1"/>
</dbReference>
<dbReference type="EMBL" id="VIWP01000006">
    <property type="protein sequence ID" value="TWF50312.1"/>
    <property type="molecule type" value="Genomic_DNA"/>
</dbReference>
<dbReference type="GO" id="GO:0006508">
    <property type="term" value="P:proteolysis"/>
    <property type="evidence" value="ECO:0007669"/>
    <property type="project" value="InterPro"/>
</dbReference>
<feature type="chain" id="PRO_5021759269" evidence="11">
    <location>
        <begin position="33"/>
        <end position="373"/>
    </location>
</feature>
<comment type="caution">
    <text evidence="13">The sequence shown here is derived from an EMBL/GenBank/DDBJ whole genome shotgun (WGS) entry which is preliminary data.</text>
</comment>
<feature type="region of interest" description="Disordered" evidence="10">
    <location>
        <begin position="336"/>
        <end position="373"/>
    </location>
</feature>
<dbReference type="AlphaFoldDB" id="A0A561QIY8"/>
<keyword evidence="3" id="KW-0378">Hydrolase</keyword>
<keyword evidence="13" id="KW-0121">Carboxypeptidase</keyword>
<keyword evidence="13" id="KW-0645">Protease</keyword>
<evidence type="ECO:0000256" key="9">
    <source>
        <dbReference type="RuleBase" id="RU004016"/>
    </source>
</evidence>
<evidence type="ECO:0000256" key="2">
    <source>
        <dbReference type="ARBA" id="ARBA00022729"/>
    </source>
</evidence>
<evidence type="ECO:0000259" key="12">
    <source>
        <dbReference type="Pfam" id="PF00768"/>
    </source>
</evidence>
<sequence>MPLSMLRSAAARRLVSAVTVFGVLATATAASANPRIIVDVKTGRVIAHQDAFIKWYPASLTKLMTAYVAFDALKSGRLNLNSTVTVSQKAANQPPSKMFFSVGTTMTLDNALKMMLVKSANDMAFAVGETVGGGSIEQFVNMMNAEAAKLGMTSTHYINPNGLPGKGQYSTARDLAVLTLRLKRDFPEYQGYFSLEGIDTGKKQYSNYNTLIGRFDGADGMKTGFICASGFNQIGSATRGDRQVISVVLGSDSLAGRADDTANLLQQGLTSSPNEGVPLASLPAYGNTAEVNDVSAEICNPKAAKVRSETRDDAGRTIQHSPYIHKMDHEPQFTSVMPITGGEIEPPVKGAKNANVKPGQTANVPLPSPRPSL</sequence>
<dbReference type="SUPFAM" id="SSF56601">
    <property type="entry name" value="beta-lactamase/transpeptidase-like"/>
    <property type="match status" value="1"/>
</dbReference>
<dbReference type="Pfam" id="PF00768">
    <property type="entry name" value="Peptidase_S11"/>
    <property type="match status" value="1"/>
</dbReference>
<dbReference type="GO" id="GO:0008360">
    <property type="term" value="P:regulation of cell shape"/>
    <property type="evidence" value="ECO:0007669"/>
    <property type="project" value="UniProtKB-KW"/>
</dbReference>
<comment type="similarity">
    <text evidence="1 9">Belongs to the peptidase S11 family.</text>
</comment>
<dbReference type="InterPro" id="IPR012338">
    <property type="entry name" value="Beta-lactam/transpept-like"/>
</dbReference>
<evidence type="ECO:0000256" key="8">
    <source>
        <dbReference type="PIRSR" id="PIRSR618044-2"/>
    </source>
</evidence>
<proteinExistence type="inferred from homology"/>
<evidence type="ECO:0000313" key="14">
    <source>
        <dbReference type="Proteomes" id="UP000320653"/>
    </source>
</evidence>
<keyword evidence="14" id="KW-1185">Reference proteome</keyword>
<dbReference type="GO" id="GO:0009252">
    <property type="term" value="P:peptidoglycan biosynthetic process"/>
    <property type="evidence" value="ECO:0007669"/>
    <property type="project" value="UniProtKB-KW"/>
</dbReference>
<dbReference type="GO" id="GO:0071555">
    <property type="term" value="P:cell wall organization"/>
    <property type="evidence" value="ECO:0007669"/>
    <property type="project" value="UniProtKB-KW"/>
</dbReference>
<gene>
    <name evidence="13" type="ORF">FHW37_106275</name>
</gene>
<evidence type="ECO:0000256" key="3">
    <source>
        <dbReference type="ARBA" id="ARBA00022801"/>
    </source>
</evidence>
<evidence type="ECO:0000256" key="6">
    <source>
        <dbReference type="ARBA" id="ARBA00023316"/>
    </source>
</evidence>
<feature type="active site" evidence="7">
    <location>
        <position position="119"/>
    </location>
</feature>
<dbReference type="Proteomes" id="UP000320653">
    <property type="component" value="Unassembled WGS sequence"/>
</dbReference>
<feature type="domain" description="Peptidase S11 D-alanyl-D-alanine carboxypeptidase A N-terminal" evidence="12">
    <location>
        <begin position="27"/>
        <end position="252"/>
    </location>
</feature>
<dbReference type="PANTHER" id="PTHR21581">
    <property type="entry name" value="D-ALANYL-D-ALANINE CARBOXYPEPTIDASE"/>
    <property type="match status" value="1"/>
</dbReference>
<evidence type="ECO:0000256" key="10">
    <source>
        <dbReference type="SAM" id="MobiDB-lite"/>
    </source>
</evidence>